<dbReference type="eggNOG" id="COG0577">
    <property type="taxonomic scope" value="Bacteria"/>
</dbReference>
<evidence type="ECO:0000256" key="5">
    <source>
        <dbReference type="ARBA" id="ARBA00023136"/>
    </source>
</evidence>
<dbReference type="GO" id="GO:0055085">
    <property type="term" value="P:transmembrane transport"/>
    <property type="evidence" value="ECO:0007669"/>
    <property type="project" value="UniProtKB-UniRule"/>
</dbReference>
<feature type="transmembrane region" description="Helical" evidence="6">
    <location>
        <begin position="535"/>
        <end position="562"/>
    </location>
</feature>
<feature type="domain" description="ABC3 transporter permease C-terminal" evidence="7">
    <location>
        <begin position="63"/>
        <end position="177"/>
    </location>
</feature>
<keyword evidence="9" id="KW-1185">Reference proteome</keyword>
<evidence type="ECO:0000256" key="1">
    <source>
        <dbReference type="ARBA" id="ARBA00004651"/>
    </source>
</evidence>
<feature type="transmembrane region" description="Helical" evidence="6">
    <location>
        <begin position="283"/>
        <end position="308"/>
    </location>
</feature>
<feature type="transmembrane region" description="Helical" evidence="6">
    <location>
        <begin position="226"/>
        <end position="253"/>
    </location>
</feature>
<dbReference type="PANTHER" id="PTHR46795:SF3">
    <property type="entry name" value="ABC TRANSPORTER PERMEASE"/>
    <property type="match status" value="1"/>
</dbReference>
<name>C0C349_9FIRM</name>
<dbReference type="PANTHER" id="PTHR46795">
    <property type="entry name" value="ABC TRANSPORTER PERMEASE-RELATED-RELATED"/>
    <property type="match status" value="1"/>
</dbReference>
<reference evidence="8" key="1">
    <citation type="submission" date="2009-02" db="EMBL/GenBank/DDBJ databases">
        <authorList>
            <person name="Fulton L."/>
            <person name="Clifton S."/>
            <person name="Fulton B."/>
            <person name="Xu J."/>
            <person name="Minx P."/>
            <person name="Pepin K.H."/>
            <person name="Johnson M."/>
            <person name="Bhonagiri V."/>
            <person name="Nash W.E."/>
            <person name="Mardis E.R."/>
            <person name="Wilson R.K."/>
        </authorList>
    </citation>
    <scope>NUCLEOTIDE SEQUENCE [LARGE SCALE GENOMIC DNA]</scope>
    <source>
        <strain evidence="8">DSM 15053</strain>
    </source>
</reference>
<evidence type="ECO:0000313" key="9">
    <source>
        <dbReference type="Proteomes" id="UP000004893"/>
    </source>
</evidence>
<dbReference type="GO" id="GO:0005886">
    <property type="term" value="C:plasma membrane"/>
    <property type="evidence" value="ECO:0007669"/>
    <property type="project" value="UniProtKB-SubCell"/>
</dbReference>
<feature type="transmembrane region" description="Helical" evidence="6">
    <location>
        <begin position="630"/>
        <end position="654"/>
    </location>
</feature>
<feature type="transmembrane region" description="Helical" evidence="6">
    <location>
        <begin position="102"/>
        <end position="135"/>
    </location>
</feature>
<keyword evidence="6" id="KW-0813">Transport</keyword>
<evidence type="ECO:0000256" key="6">
    <source>
        <dbReference type="PIRNR" id="PIRNR018968"/>
    </source>
</evidence>
<organism evidence="8 9">
    <name type="scientific">[Clostridium] hylemonae DSM 15053</name>
    <dbReference type="NCBI Taxonomy" id="553973"/>
    <lineage>
        <taxon>Bacteria</taxon>
        <taxon>Bacillati</taxon>
        <taxon>Bacillota</taxon>
        <taxon>Clostridia</taxon>
        <taxon>Lachnospirales</taxon>
        <taxon>Lachnospiraceae</taxon>
    </lineage>
</organism>
<dbReference type="PIRSF" id="PIRSF018968">
    <property type="entry name" value="ABC_permease_BceB"/>
    <property type="match status" value="1"/>
</dbReference>
<gene>
    <name evidence="8" type="ORF">CLOHYLEM_06509</name>
</gene>
<dbReference type="InterPro" id="IPR052536">
    <property type="entry name" value="ABC-4_Integral_Memb_Prot"/>
</dbReference>
<feature type="transmembrane region" description="Helical" evidence="6">
    <location>
        <begin position="155"/>
        <end position="179"/>
    </location>
</feature>
<comment type="subcellular location">
    <subcellularLocation>
        <location evidence="1 6">Cell membrane</location>
        <topology evidence="1 6">Multi-pass membrane protein</topology>
    </subcellularLocation>
</comment>
<feature type="transmembrane region" description="Helical" evidence="6">
    <location>
        <begin position="61"/>
        <end position="81"/>
    </location>
</feature>
<evidence type="ECO:0000259" key="7">
    <source>
        <dbReference type="Pfam" id="PF02687"/>
    </source>
</evidence>
<dbReference type="Proteomes" id="UP000004893">
    <property type="component" value="Unassembled WGS sequence"/>
</dbReference>
<feature type="transmembrane region" description="Helical" evidence="6">
    <location>
        <begin position="200"/>
        <end position="220"/>
    </location>
</feature>
<proteinExistence type="inferred from homology"/>
<evidence type="ECO:0000256" key="4">
    <source>
        <dbReference type="ARBA" id="ARBA00022989"/>
    </source>
</evidence>
<feature type="transmembrane region" description="Helical" evidence="6">
    <location>
        <begin position="596"/>
        <end position="618"/>
    </location>
</feature>
<protein>
    <submittedName>
        <fullName evidence="8">Efflux ABC transporter, permease protein</fullName>
    </submittedName>
</protein>
<dbReference type="EMBL" id="ABYI02000027">
    <property type="protein sequence ID" value="EEG73399.1"/>
    <property type="molecule type" value="Genomic_DNA"/>
</dbReference>
<keyword evidence="3 6" id="KW-0812">Transmembrane</keyword>
<dbReference type="HOGENOM" id="CLU_022800_2_3_9"/>
<evidence type="ECO:0000256" key="3">
    <source>
        <dbReference type="ARBA" id="ARBA00022692"/>
    </source>
</evidence>
<evidence type="ECO:0000313" key="8">
    <source>
        <dbReference type="EMBL" id="EEG73399.1"/>
    </source>
</evidence>
<accession>C0C349</accession>
<keyword evidence="4 6" id="KW-1133">Transmembrane helix</keyword>
<dbReference type="Pfam" id="PF02687">
    <property type="entry name" value="FtsX"/>
    <property type="match status" value="1"/>
</dbReference>
<keyword evidence="2 6" id="KW-1003">Cell membrane</keyword>
<dbReference type="InterPro" id="IPR003838">
    <property type="entry name" value="ABC3_permease_C"/>
</dbReference>
<sequence length="664" mass="74631">MKGVNKSIYSKLALTNIKNNRKTYIPYILTAVLTVMMYYIMDALARNKSVGDGSLRLCLNYALGVIIVFAVIFLFYTNSFLIKRRKKEIGVYNILGMGKRHIAKMLTVESLITAGASIAVGLATGVIFSKLMYLVLLKILHYKINMSFEISPVSVARTILLFAAIFALTLLYNLMQIHLANPVELLRGGNQGEKEPKTKILLTIFGVVTIGIGYYIAIATESPLEALMFFFVAVICVILGTYALFTAGSIALLKALRKNKSFYYKTKHFTSVSGMIYRMKQNAVGLANICILSTMVLVMVSTTVSLYAGMDDILNTRFPERFRVTNYAATEEGMERTGQIISQETEKAGVTVKNKVAYRSGEMSAILDGDKVHLEDTGSYGMSDMVELSVIPLEDYNTFEKKDVSLGDDEALIYMTGRTYGKDTIQVGSRRYKVARELKDMVLERKNKSNVVERMYMVVPDLQQTVKITDEAYGNSTMDDAWTERMGNVRYIVRLDLSGSDEKCLSAMKAMQKQIESEVSPSVCESRDISVESFYMLYGGLLFIGIYLGLMFLMATVLIIYYKQISEGYDDKERYQIMQKVGMDKKEVKRSIRSQVLTVFFLPLIVAIIHIAVAFKVMTKMLATLNLVNVPLFLTCTIITVVVFAIFYAIVFAITAREYYKIVN</sequence>
<evidence type="ECO:0000256" key="2">
    <source>
        <dbReference type="ARBA" id="ARBA00022475"/>
    </source>
</evidence>
<comment type="similarity">
    <text evidence="6">Belongs to the ABC-4 integral membrane protein family.</text>
</comment>
<dbReference type="STRING" id="553973.CLOHYLEM_06509"/>
<dbReference type="InterPro" id="IPR027022">
    <property type="entry name" value="ABC_permease_BceB-typ"/>
</dbReference>
<dbReference type="AlphaFoldDB" id="C0C349"/>
<comment type="caution">
    <text evidence="8">The sequence shown here is derived from an EMBL/GenBank/DDBJ whole genome shotgun (WGS) entry which is preliminary data.</text>
</comment>
<keyword evidence="5 6" id="KW-0472">Membrane</keyword>
<feature type="transmembrane region" description="Helical" evidence="6">
    <location>
        <begin position="24"/>
        <end position="41"/>
    </location>
</feature>
<reference evidence="8" key="2">
    <citation type="submission" date="2013-06" db="EMBL/GenBank/DDBJ databases">
        <title>Draft genome sequence of Clostridium hylemonae (DSM 15053).</title>
        <authorList>
            <person name="Sudarsanam P."/>
            <person name="Ley R."/>
            <person name="Guruge J."/>
            <person name="Turnbaugh P.J."/>
            <person name="Mahowald M."/>
            <person name="Liep D."/>
            <person name="Gordon J."/>
        </authorList>
    </citation>
    <scope>NUCLEOTIDE SEQUENCE</scope>
    <source>
        <strain evidence="8">DSM 15053</strain>
    </source>
</reference>